<evidence type="ECO:0000259" key="4">
    <source>
        <dbReference type="Pfam" id="PF08241"/>
    </source>
</evidence>
<comment type="similarity">
    <text evidence="1">Belongs to the methyltransferase superfamily.</text>
</comment>
<dbReference type="SUPFAM" id="SSF53335">
    <property type="entry name" value="S-adenosyl-L-methionine-dependent methyltransferases"/>
    <property type="match status" value="1"/>
</dbReference>
<gene>
    <name evidence="5" type="ORF">ACFFR3_12160</name>
</gene>
<protein>
    <submittedName>
        <fullName evidence="5">Class I SAM-dependent methyltransferase</fullName>
        <ecNumber evidence="5">2.1.1.-</ecNumber>
    </submittedName>
</protein>
<dbReference type="PANTHER" id="PTHR44942:SF4">
    <property type="entry name" value="METHYLTRANSFERASE TYPE 11 DOMAIN-CONTAINING PROTEIN"/>
    <property type="match status" value="1"/>
</dbReference>
<dbReference type="RefSeq" id="WP_345402672.1">
    <property type="nucleotide sequence ID" value="NZ_BAAAXS010000001.1"/>
</dbReference>
<comment type="caution">
    <text evidence="5">The sequence shown here is derived from an EMBL/GenBank/DDBJ whole genome shotgun (WGS) entry which is preliminary data.</text>
</comment>
<evidence type="ECO:0000313" key="6">
    <source>
        <dbReference type="Proteomes" id="UP001589568"/>
    </source>
</evidence>
<dbReference type="GO" id="GO:0032259">
    <property type="term" value="P:methylation"/>
    <property type="evidence" value="ECO:0007669"/>
    <property type="project" value="UniProtKB-KW"/>
</dbReference>
<dbReference type="EC" id="2.1.1.-" evidence="5"/>
<proteinExistence type="inferred from homology"/>
<evidence type="ECO:0000256" key="3">
    <source>
        <dbReference type="ARBA" id="ARBA00022679"/>
    </source>
</evidence>
<keyword evidence="3 5" id="KW-0808">Transferase</keyword>
<evidence type="ECO:0000256" key="2">
    <source>
        <dbReference type="ARBA" id="ARBA00022603"/>
    </source>
</evidence>
<dbReference type="InterPro" id="IPR051052">
    <property type="entry name" value="Diverse_substrate_MTase"/>
</dbReference>
<reference evidence="5 6" key="1">
    <citation type="submission" date="2024-09" db="EMBL/GenBank/DDBJ databases">
        <authorList>
            <person name="Sun Q."/>
            <person name="Mori K."/>
        </authorList>
    </citation>
    <scope>NUCLEOTIDE SEQUENCE [LARGE SCALE GENOMIC DNA]</scope>
    <source>
        <strain evidence="5 6">JCM 3324</strain>
    </source>
</reference>
<evidence type="ECO:0000256" key="1">
    <source>
        <dbReference type="ARBA" id="ARBA00008361"/>
    </source>
</evidence>
<accession>A0ABV5NJ24</accession>
<dbReference type="InterPro" id="IPR029063">
    <property type="entry name" value="SAM-dependent_MTases_sf"/>
</dbReference>
<dbReference type="PANTHER" id="PTHR44942">
    <property type="entry name" value="METHYLTRANSF_11 DOMAIN-CONTAINING PROTEIN"/>
    <property type="match status" value="1"/>
</dbReference>
<dbReference type="Gene3D" id="3.40.50.150">
    <property type="entry name" value="Vaccinia Virus protein VP39"/>
    <property type="match status" value="1"/>
</dbReference>
<name>A0ABV5NJ24_9ACTN</name>
<keyword evidence="6" id="KW-1185">Reference proteome</keyword>
<dbReference type="CDD" id="cd02440">
    <property type="entry name" value="AdoMet_MTases"/>
    <property type="match status" value="1"/>
</dbReference>
<sequence>MPTIPEPGLPSGQETHQIREVAESFGTEADRYDRARPSYPEPLITRIAGSAPGPDVLDVGCGTGIAARQLQAAGCRVLGVDVDERMVRLARERGLEAEVAPFETWDARGRRFDAVVAGQTWHWVDPVAGAARAAEVLRPGGRLALFWNVMQPPPAVADAFAEVYRRVLPQMAAVGAAGPALEAYAVMAGKASEGIEACDAFHEPERWRDDWERTYTREEWLDALPTFGGHSRLPAEQREELLAGMGAAVDALGGRFVMPYATVTVTTTLLTTLPTTA</sequence>
<keyword evidence="2 5" id="KW-0489">Methyltransferase</keyword>
<dbReference type="InterPro" id="IPR013216">
    <property type="entry name" value="Methyltransf_11"/>
</dbReference>
<dbReference type="EMBL" id="JBHMCF010000011">
    <property type="protein sequence ID" value="MFB9470268.1"/>
    <property type="molecule type" value="Genomic_DNA"/>
</dbReference>
<dbReference type="Proteomes" id="UP001589568">
    <property type="component" value="Unassembled WGS sequence"/>
</dbReference>
<feature type="domain" description="Methyltransferase type 11" evidence="4">
    <location>
        <begin position="57"/>
        <end position="144"/>
    </location>
</feature>
<dbReference type="GO" id="GO:0008168">
    <property type="term" value="F:methyltransferase activity"/>
    <property type="evidence" value="ECO:0007669"/>
    <property type="project" value="UniProtKB-KW"/>
</dbReference>
<organism evidence="5 6">
    <name type="scientific">Nonomuraea salmonea</name>
    <dbReference type="NCBI Taxonomy" id="46181"/>
    <lineage>
        <taxon>Bacteria</taxon>
        <taxon>Bacillati</taxon>
        <taxon>Actinomycetota</taxon>
        <taxon>Actinomycetes</taxon>
        <taxon>Streptosporangiales</taxon>
        <taxon>Streptosporangiaceae</taxon>
        <taxon>Nonomuraea</taxon>
    </lineage>
</organism>
<evidence type="ECO:0000313" key="5">
    <source>
        <dbReference type="EMBL" id="MFB9470268.1"/>
    </source>
</evidence>
<dbReference type="Pfam" id="PF08241">
    <property type="entry name" value="Methyltransf_11"/>
    <property type="match status" value="1"/>
</dbReference>